<evidence type="ECO:0000313" key="1">
    <source>
        <dbReference type="EMBL" id="CAK1552810.1"/>
    </source>
</evidence>
<dbReference type="EMBL" id="CAVLEF010000163">
    <property type="protein sequence ID" value="CAK1552810.1"/>
    <property type="molecule type" value="Genomic_DNA"/>
</dbReference>
<organism evidence="1 2">
    <name type="scientific">Leptosia nina</name>
    <dbReference type="NCBI Taxonomy" id="320188"/>
    <lineage>
        <taxon>Eukaryota</taxon>
        <taxon>Metazoa</taxon>
        <taxon>Ecdysozoa</taxon>
        <taxon>Arthropoda</taxon>
        <taxon>Hexapoda</taxon>
        <taxon>Insecta</taxon>
        <taxon>Pterygota</taxon>
        <taxon>Neoptera</taxon>
        <taxon>Endopterygota</taxon>
        <taxon>Lepidoptera</taxon>
        <taxon>Glossata</taxon>
        <taxon>Ditrysia</taxon>
        <taxon>Papilionoidea</taxon>
        <taxon>Pieridae</taxon>
        <taxon>Pierinae</taxon>
        <taxon>Leptosia</taxon>
    </lineage>
</organism>
<keyword evidence="2" id="KW-1185">Reference proteome</keyword>
<comment type="caution">
    <text evidence="1">The sequence shown here is derived from an EMBL/GenBank/DDBJ whole genome shotgun (WGS) entry which is preliminary data.</text>
</comment>
<accession>A0AAV1JWL5</accession>
<gene>
    <name evidence="1" type="ORF">LNINA_LOCUS11840</name>
</gene>
<dbReference type="Proteomes" id="UP001497472">
    <property type="component" value="Unassembled WGS sequence"/>
</dbReference>
<name>A0AAV1JWL5_9NEOP</name>
<sequence>MYTLKRRRESVATVYKKTTKFLTANTANLLKKVPNSRKYCLLAKLVDDNEEQDRKANTEQEESDECSEDWGDRDLDYYLGVRKKETYWRDPIGKEQIKKDYLLYHCGVTEEEYEKFYKKAVSKPSHVKKRRLRQVPFKIHKKNKKAHSLRENAAEYWCEKKNIFKIFGNKRESTSASDSYSECDSDDDHLVRGVTKCMDGLAIFDDDDVDLEGVRIKEVSEGRPCDNCPELCPGFISHSWSERVINYQQVGKNRQPSTSSVRSHAQIEVSLSIEVSRCAHVSEMCLSLKQLEWAEICRRLRNKDVSEADRDGEKKIQKFPSRARNHAVRRKSNNNNMRSHVNCAACARVAEDER</sequence>
<dbReference type="AlphaFoldDB" id="A0AAV1JWL5"/>
<protein>
    <submittedName>
        <fullName evidence="1">Uncharacterized protein</fullName>
    </submittedName>
</protein>
<reference evidence="1 2" key="1">
    <citation type="submission" date="2023-11" db="EMBL/GenBank/DDBJ databases">
        <authorList>
            <person name="Okamura Y."/>
        </authorList>
    </citation>
    <scope>NUCLEOTIDE SEQUENCE [LARGE SCALE GENOMIC DNA]</scope>
</reference>
<proteinExistence type="predicted"/>
<evidence type="ECO:0000313" key="2">
    <source>
        <dbReference type="Proteomes" id="UP001497472"/>
    </source>
</evidence>